<feature type="domain" description="Calcineurin-like phosphoesterase" evidence="3">
    <location>
        <begin position="1"/>
        <end position="146"/>
    </location>
</feature>
<sequence length="171" mass="19118">MKIVVVSDSHGDRAIIQELVNKYAGQVDAIFHCGDSELLADDPLVSQLRIVQGNMDFAEFPDHLVQEISGKRILLTHGHHQNVNGGLLNLELYARSLSADIVLFGHTHQLGAVFDDQMLFVNPGSIAYPRGQYAGLGGTYAIISMNQRNYTVQYYNRQFEPVANLELRFPF</sequence>
<name>A0A4R5NP26_LENBU</name>
<dbReference type="SUPFAM" id="SSF56300">
    <property type="entry name" value="Metallo-dependent phosphatases"/>
    <property type="match status" value="1"/>
</dbReference>
<dbReference type="RefSeq" id="WP_013727752.1">
    <property type="nucleotide sequence ID" value="NZ_AZDM01000013.1"/>
</dbReference>
<dbReference type="GO" id="GO:0016787">
    <property type="term" value="F:hydrolase activity"/>
    <property type="evidence" value="ECO:0007669"/>
    <property type="project" value="UniProtKB-UniRule"/>
</dbReference>
<keyword evidence="2" id="KW-0479">Metal-binding</keyword>
<comment type="similarity">
    <text evidence="1 2">Belongs to the metallophosphoesterase superfamily. YfcE family.</text>
</comment>
<dbReference type="NCBIfam" id="TIGR00040">
    <property type="entry name" value="yfcE"/>
    <property type="match status" value="1"/>
</dbReference>
<dbReference type="GO" id="GO:0046872">
    <property type="term" value="F:metal ion binding"/>
    <property type="evidence" value="ECO:0007669"/>
    <property type="project" value="UniProtKB-KW"/>
</dbReference>
<proteinExistence type="inferred from homology"/>
<dbReference type="EC" id="3.1.4.-" evidence="2"/>
<evidence type="ECO:0000313" key="4">
    <source>
        <dbReference type="EMBL" id="TDG77572.1"/>
    </source>
</evidence>
<dbReference type="InterPro" id="IPR024654">
    <property type="entry name" value="Calcineurin-like_PHP_lpxH"/>
</dbReference>
<dbReference type="InterPro" id="IPR041802">
    <property type="entry name" value="MPP_YfcE"/>
</dbReference>
<evidence type="ECO:0000256" key="1">
    <source>
        <dbReference type="ARBA" id="ARBA00008950"/>
    </source>
</evidence>
<dbReference type="GeneID" id="72462011"/>
<evidence type="ECO:0000259" key="3">
    <source>
        <dbReference type="Pfam" id="PF12850"/>
    </source>
</evidence>
<reference evidence="4 5" key="1">
    <citation type="journal article" date="2019" name="Appl. Microbiol. Biotechnol.">
        <title>Uncovering carbohydrate metabolism through a genotype-phenotype association study of 56 lactic acid bacteria genomes.</title>
        <authorList>
            <person name="Buron-Moles G."/>
            <person name="Chailyan A."/>
            <person name="Dolejs I."/>
            <person name="Forster J."/>
            <person name="Miks M.H."/>
        </authorList>
    </citation>
    <scope>NUCLEOTIDE SEQUENCE [LARGE SCALE GENOMIC DNA]</scope>
    <source>
        <strain evidence="4 5">ATCC 4005</strain>
    </source>
</reference>
<evidence type="ECO:0000313" key="5">
    <source>
        <dbReference type="Proteomes" id="UP000295181"/>
    </source>
</evidence>
<dbReference type="InterPro" id="IPR029052">
    <property type="entry name" value="Metallo-depent_PP-like"/>
</dbReference>
<dbReference type="Pfam" id="PF12850">
    <property type="entry name" value="Metallophos_2"/>
    <property type="match status" value="1"/>
</dbReference>
<dbReference type="Gene3D" id="3.60.21.10">
    <property type="match status" value="1"/>
</dbReference>
<comment type="cofactor">
    <cofactor evidence="2">
        <name>a divalent metal cation</name>
        <dbReference type="ChEBI" id="CHEBI:60240"/>
    </cofactor>
</comment>
<protein>
    <recommendedName>
        <fullName evidence="2">Phosphoesterase</fullName>
        <ecNumber evidence="2">3.1.4.-</ecNumber>
    </recommendedName>
</protein>
<dbReference type="EMBL" id="PUFP01000052">
    <property type="protein sequence ID" value="TDG77572.1"/>
    <property type="molecule type" value="Genomic_DNA"/>
</dbReference>
<accession>A0A4R5NP26</accession>
<dbReference type="AlphaFoldDB" id="A0A4R5NP26"/>
<comment type="caution">
    <text evidence="4">The sequence shown here is derived from an EMBL/GenBank/DDBJ whole genome shotgun (WGS) entry which is preliminary data.</text>
</comment>
<organism evidence="4 5">
    <name type="scientific">Lentilactobacillus buchneri DSM 20057</name>
    <dbReference type="NCBI Taxonomy" id="1423728"/>
    <lineage>
        <taxon>Bacteria</taxon>
        <taxon>Bacillati</taxon>
        <taxon>Bacillota</taxon>
        <taxon>Bacilli</taxon>
        <taxon>Lactobacillales</taxon>
        <taxon>Lactobacillaceae</taxon>
        <taxon>Lentilactobacillus</taxon>
    </lineage>
</organism>
<dbReference type="InterPro" id="IPR000979">
    <property type="entry name" value="Phosphodiesterase_MJ0936/Vps29"/>
</dbReference>
<dbReference type="PANTHER" id="PTHR11124">
    <property type="entry name" value="VACUOLAR SORTING PROTEIN VPS29"/>
    <property type="match status" value="1"/>
</dbReference>
<evidence type="ECO:0000256" key="2">
    <source>
        <dbReference type="RuleBase" id="RU362039"/>
    </source>
</evidence>
<dbReference type="CDD" id="cd00841">
    <property type="entry name" value="MPP_YfcE"/>
    <property type="match status" value="1"/>
</dbReference>
<dbReference type="Proteomes" id="UP000295181">
    <property type="component" value="Unassembled WGS sequence"/>
</dbReference>
<gene>
    <name evidence="4" type="ORF">C5L32_000225</name>
</gene>